<keyword evidence="2" id="KW-0812">Transmembrane</keyword>
<keyword evidence="2" id="KW-1133">Transmembrane helix</keyword>
<dbReference type="AlphaFoldDB" id="A0A914V6Q9"/>
<protein>
    <submittedName>
        <fullName evidence="4">Uncharacterized protein</fullName>
    </submittedName>
</protein>
<dbReference type="PANTHER" id="PTHR31118">
    <property type="entry name" value="CYCLASE-LIKE PROTEIN 2"/>
    <property type="match status" value="1"/>
</dbReference>
<organism evidence="3 4">
    <name type="scientific">Plectus sambesii</name>
    <dbReference type="NCBI Taxonomy" id="2011161"/>
    <lineage>
        <taxon>Eukaryota</taxon>
        <taxon>Metazoa</taxon>
        <taxon>Ecdysozoa</taxon>
        <taxon>Nematoda</taxon>
        <taxon>Chromadorea</taxon>
        <taxon>Plectida</taxon>
        <taxon>Plectina</taxon>
        <taxon>Plectoidea</taxon>
        <taxon>Plectidae</taxon>
        <taxon>Plectus</taxon>
    </lineage>
</organism>
<dbReference type="Gene3D" id="3.50.30.50">
    <property type="entry name" value="Putative cyclase"/>
    <property type="match status" value="1"/>
</dbReference>
<evidence type="ECO:0000256" key="2">
    <source>
        <dbReference type="SAM" id="Phobius"/>
    </source>
</evidence>
<dbReference type="Pfam" id="PF04199">
    <property type="entry name" value="Cyclase"/>
    <property type="match status" value="1"/>
</dbReference>
<feature type="transmembrane region" description="Helical" evidence="2">
    <location>
        <begin position="91"/>
        <end position="121"/>
    </location>
</feature>
<dbReference type="InterPro" id="IPR037175">
    <property type="entry name" value="KFase_sf"/>
</dbReference>
<evidence type="ECO:0000256" key="1">
    <source>
        <dbReference type="ARBA" id="ARBA00007865"/>
    </source>
</evidence>
<evidence type="ECO:0000313" key="3">
    <source>
        <dbReference type="Proteomes" id="UP000887566"/>
    </source>
</evidence>
<evidence type="ECO:0000313" key="4">
    <source>
        <dbReference type="WBParaSite" id="PSAMB.scaffold15size126113.g398.t1"/>
    </source>
</evidence>
<name>A0A914V6Q9_9BILA</name>
<dbReference type="GO" id="GO:0019441">
    <property type="term" value="P:L-tryptophan catabolic process to kynurenine"/>
    <property type="evidence" value="ECO:0007669"/>
    <property type="project" value="InterPro"/>
</dbReference>
<dbReference type="WBParaSite" id="PSAMB.scaffold15size126113.g398.t1">
    <property type="protein sequence ID" value="PSAMB.scaffold15size126113.g398.t1"/>
    <property type="gene ID" value="PSAMB.scaffold15size126113.g398"/>
</dbReference>
<sequence>MRRHGPLSAPPLVWTAAEEDVDLETTDPARRRHSDPHRRRWVSPHYYCSSQTTSNTCASYNDKRKKVVYCRVLLTRVHSLRTQLTLAFSRAVTAVFSVFSIFAFLSVYADAMLAAVAFLLFCVSESVRSFPTTEQPKLIDLTYPLNNETIYWPGAQTFRHPEVFAGETENGYYYSAYNFLSAEHGGTHLDAPIHFAEGKETTDQISLQRMIGEGCVIDVSRKADADRDYQITVTDITDWEGRHGRTIDHCIVMFRTDWSKRWPDRKAYLGTDEMNVTLLHFPGIHPTTAKWIVDNRRLVKMVGLDTASLDYGPSTLFETHRTLLGQNIPGLENLMNLDKLPEVGANVIALPMKIEGGSGGPIRVIAIDGQTGYSRCDRLQSAALFASSPSLPLFCISLIASLCLFTRA</sequence>
<dbReference type="InterPro" id="IPR007325">
    <property type="entry name" value="KFase/CYL"/>
</dbReference>
<keyword evidence="3" id="KW-1185">Reference proteome</keyword>
<reference evidence="4" key="1">
    <citation type="submission" date="2022-11" db="UniProtKB">
        <authorList>
            <consortium name="WormBaseParasite"/>
        </authorList>
    </citation>
    <scope>IDENTIFICATION</scope>
</reference>
<feature type="transmembrane region" description="Helical" evidence="2">
    <location>
        <begin position="382"/>
        <end position="405"/>
    </location>
</feature>
<dbReference type="Proteomes" id="UP000887566">
    <property type="component" value="Unplaced"/>
</dbReference>
<comment type="similarity">
    <text evidence="1">Belongs to the Cyclase 1 superfamily.</text>
</comment>
<dbReference type="SUPFAM" id="SSF102198">
    <property type="entry name" value="Putative cyclase"/>
    <property type="match status" value="1"/>
</dbReference>
<proteinExistence type="inferred from homology"/>
<dbReference type="GO" id="GO:0004061">
    <property type="term" value="F:arylformamidase activity"/>
    <property type="evidence" value="ECO:0007669"/>
    <property type="project" value="InterPro"/>
</dbReference>
<keyword evidence="2" id="KW-0472">Membrane</keyword>
<dbReference type="PANTHER" id="PTHR31118:SF12">
    <property type="entry name" value="CYCLASE-LIKE PROTEIN 2"/>
    <property type="match status" value="1"/>
</dbReference>
<accession>A0A914V6Q9</accession>